<sequence length="1242" mass="139689">MDMDIKIIYLTNDTRRYAGMKNACLQLQDEMKISDLCMAVKLERSSEWNYVWERKLRGSSLIVARFFNNIFKSKFWEECRRFLDANHIPYVIDAVESASAGNGAGVEKSVAARLRGYTFYGGAENFRNFWLYASSLTDTSVTVPDEPKPQCWAGIYHPDMPDGFMTDLAAYREQFCKPDRPVIGLLFYRDEWIWDDLAYPTAFIREAEQKGCNALAVFTNQMPDESLGMPSIRKVFHDFFTQNGETVIDVLVSAMKFSHVGNGSLTTDELEQLGVPVLTAYTLLTTEEDWRKNPEGLNAVETSIAVALPEFDGAIHGVPIAGRNVLPDGAIEYQPMPERMAAMVDKAIKWARLHRLKNEDKKIALIFHNYPPKNYNIGSASGMDSMESATRLLARMQADGYKIDFLPESAEEFIRIMTSHATNDLSLLTDKQAEECQKLSADEYAAFFATLPEEARQKMTEQWGETPGDIMLSDEGNILVPGTMNGNIFMTVQPARQYGMDPARAYHDPTIAPTHQYLAFYYWLREVFKADAVIHLGTHGNLEWLPGKATGLDRSSYSDIALGSLPNIYPYLMTISGEGVIAKRRSSACLIGYLPAPVAEAGAFDELAELEKMADEYSHFQKQDSEQAAELEKKIIELAHETKIDESVAYDETKPFTDYLAELHEYIEELQDSEIHVGLHVLGQPPEGDILIGEVMHLLRLSNGPVPSLYNLWAEKFSLNFEELEKNPSAIVEAFDLTGGELLRRIRNESRAFVTAIAEKGFTEQSVNAAMQLPEMAEGPEEWKQKTKSLGQYIIEEIYPRLARTTDELDHTLSALSGKYVAPGPSGSPSAGGVDLLPSGRNFYGVDPRALPSQAGWMAGKKLGDRMIEKYITDEGKYPENIGMVLWSGPNMRSSGQDIAEFLYLLGVKPVWQKGSLRVTDLEVIPLDELKRPRIDVTARISGLFRDTLPHLAELMDKAVLMAAKLDESDDDNFVRKHIREDSEALQADGASADDAWRNAAFRVFGDAPGTYGSGINVVLDAKNWESEKDLADVYVRWGGHVFGGGQRGIYQPELFKKRLAQMELTVKNEENHDMNILSSDDYNGFHGGMIAAVKSFGQKTPVSYVGDSANRGAPKIRTVAEEMKRVVRTESLNPKYIEGLMQHGYKGAMDMANRLNISFQWDATSSVMEDWMYNDYAEKYAFDPKVQQWMKKVNPWALQNIAETLLEAEQRQMWNADDETKEKLQELYLSVEGEIEEDDED</sequence>
<dbReference type="CDD" id="cd10150">
    <property type="entry name" value="CobN_like"/>
    <property type="match status" value="1"/>
</dbReference>
<name>A0A1I2D012_9FIRM</name>
<proteinExistence type="predicted"/>
<dbReference type="RefSeq" id="WP_093914011.1">
    <property type="nucleotide sequence ID" value="NZ_FONL01000016.1"/>
</dbReference>
<dbReference type="STRING" id="1123323.SAMN05216245_1162"/>
<dbReference type="PANTHER" id="PTHR44119:SF4">
    <property type="entry name" value="AEROBIC COBALTOCHELATASE SUBUNIT COBN"/>
    <property type="match status" value="1"/>
</dbReference>
<gene>
    <name evidence="2" type="ORF">SAMN05216245_1162</name>
</gene>
<dbReference type="GO" id="GO:0009236">
    <property type="term" value="P:cobalamin biosynthetic process"/>
    <property type="evidence" value="ECO:0007669"/>
    <property type="project" value="InterPro"/>
</dbReference>
<dbReference type="NCBIfam" id="TIGR02257">
    <property type="entry name" value="cobalto_cobN"/>
    <property type="match status" value="1"/>
</dbReference>
<feature type="domain" description="CobN/magnesium chelatase" evidence="1">
    <location>
        <begin position="117"/>
        <end position="1221"/>
    </location>
</feature>
<organism evidence="2 3">
    <name type="scientific">Succiniclasticum ruminis DSM 9236</name>
    <dbReference type="NCBI Taxonomy" id="1123323"/>
    <lineage>
        <taxon>Bacteria</taxon>
        <taxon>Bacillati</taxon>
        <taxon>Bacillota</taxon>
        <taxon>Negativicutes</taxon>
        <taxon>Acidaminococcales</taxon>
        <taxon>Acidaminococcaceae</taxon>
        <taxon>Succiniclasticum</taxon>
    </lineage>
</organism>
<accession>A0A1I2D012</accession>
<dbReference type="OrthoDB" id="9757976at2"/>
<dbReference type="GO" id="GO:0051116">
    <property type="term" value="F:cobaltochelatase activity"/>
    <property type="evidence" value="ECO:0007669"/>
    <property type="project" value="InterPro"/>
</dbReference>
<dbReference type="InterPro" id="IPR011953">
    <property type="entry name" value="Cobalto_CobN"/>
</dbReference>
<evidence type="ECO:0000313" key="3">
    <source>
        <dbReference type="Proteomes" id="UP000198896"/>
    </source>
</evidence>
<evidence type="ECO:0000313" key="2">
    <source>
        <dbReference type="EMBL" id="SFE73897.1"/>
    </source>
</evidence>
<dbReference type="AlphaFoldDB" id="A0A1I2D012"/>
<dbReference type="Pfam" id="PF02514">
    <property type="entry name" value="CobN-Mg_chel"/>
    <property type="match status" value="1"/>
</dbReference>
<protein>
    <submittedName>
        <fullName evidence="2">Cobaltochelatase CobN subunit</fullName>
    </submittedName>
</protein>
<reference evidence="2 3" key="1">
    <citation type="submission" date="2016-10" db="EMBL/GenBank/DDBJ databases">
        <authorList>
            <person name="de Groot N.N."/>
        </authorList>
    </citation>
    <scope>NUCLEOTIDE SEQUENCE [LARGE SCALE GENOMIC DNA]</scope>
    <source>
        <strain evidence="2 3">DSM 9236</strain>
    </source>
</reference>
<dbReference type="PANTHER" id="PTHR44119">
    <property type="entry name" value="MAGNESIUM-CHELATASE SUBUNIT CHLH, CHLOROPLASTIC"/>
    <property type="match status" value="1"/>
</dbReference>
<dbReference type="InterPro" id="IPR003672">
    <property type="entry name" value="CobN/Mg_chltase"/>
</dbReference>
<dbReference type="Proteomes" id="UP000198896">
    <property type="component" value="Unassembled WGS sequence"/>
</dbReference>
<evidence type="ECO:0000259" key="1">
    <source>
        <dbReference type="Pfam" id="PF02514"/>
    </source>
</evidence>
<dbReference type="EMBL" id="FONL01000016">
    <property type="protein sequence ID" value="SFE73897.1"/>
    <property type="molecule type" value="Genomic_DNA"/>
</dbReference>
<keyword evidence="3" id="KW-1185">Reference proteome</keyword>